<accession>A0A9W7HRG8</accession>
<sequence>MALLLLPHQSSLFSLGHKPQDQSNFNSMKNVSLTCFFFHPLSPCANTLCLKATRFNSFVLHFSVTTHDRALYVKEEPQHEEFSKTRLLAQNVPWNCTTDDIRSLFEKHSTVIDVELSMHDKTRNRGLAFVSMASPEEAQAALTNSNHM</sequence>
<dbReference type="GO" id="GO:1901259">
    <property type="term" value="P:chloroplast rRNA processing"/>
    <property type="evidence" value="ECO:0007669"/>
    <property type="project" value="TreeGrafter"/>
</dbReference>
<organism evidence="4 5">
    <name type="scientific">Hibiscus trionum</name>
    <name type="common">Flower of an hour</name>
    <dbReference type="NCBI Taxonomy" id="183268"/>
    <lineage>
        <taxon>Eukaryota</taxon>
        <taxon>Viridiplantae</taxon>
        <taxon>Streptophyta</taxon>
        <taxon>Embryophyta</taxon>
        <taxon>Tracheophyta</taxon>
        <taxon>Spermatophyta</taxon>
        <taxon>Magnoliopsida</taxon>
        <taxon>eudicotyledons</taxon>
        <taxon>Gunneridae</taxon>
        <taxon>Pentapetalae</taxon>
        <taxon>rosids</taxon>
        <taxon>malvids</taxon>
        <taxon>Malvales</taxon>
        <taxon>Malvaceae</taxon>
        <taxon>Malvoideae</taxon>
        <taxon>Hibiscus</taxon>
    </lineage>
</organism>
<feature type="domain" description="RRM" evidence="3">
    <location>
        <begin position="85"/>
        <end position="148"/>
    </location>
</feature>
<dbReference type="GO" id="GO:0009535">
    <property type="term" value="C:chloroplast thylakoid membrane"/>
    <property type="evidence" value="ECO:0007669"/>
    <property type="project" value="TreeGrafter"/>
</dbReference>
<evidence type="ECO:0000259" key="3">
    <source>
        <dbReference type="PROSITE" id="PS50102"/>
    </source>
</evidence>
<dbReference type="GO" id="GO:0003729">
    <property type="term" value="F:mRNA binding"/>
    <property type="evidence" value="ECO:0007669"/>
    <property type="project" value="TreeGrafter"/>
</dbReference>
<evidence type="ECO:0000256" key="1">
    <source>
        <dbReference type="ARBA" id="ARBA00022884"/>
    </source>
</evidence>
<dbReference type="InterPro" id="IPR000504">
    <property type="entry name" value="RRM_dom"/>
</dbReference>
<dbReference type="InterPro" id="IPR035979">
    <property type="entry name" value="RBD_domain_sf"/>
</dbReference>
<dbReference type="InterPro" id="IPR012677">
    <property type="entry name" value="Nucleotide-bd_a/b_plait_sf"/>
</dbReference>
<keyword evidence="1 2" id="KW-0694">RNA-binding</keyword>
<comment type="caution">
    <text evidence="4">The sequence shown here is derived from an EMBL/GenBank/DDBJ whole genome shotgun (WGS) entry which is preliminary data.</text>
</comment>
<dbReference type="Gene3D" id="3.30.70.330">
    <property type="match status" value="1"/>
</dbReference>
<evidence type="ECO:0000256" key="2">
    <source>
        <dbReference type="PROSITE-ProRule" id="PRU00176"/>
    </source>
</evidence>
<proteinExistence type="predicted"/>
<dbReference type="PROSITE" id="PS50102">
    <property type="entry name" value="RRM"/>
    <property type="match status" value="1"/>
</dbReference>
<dbReference type="Proteomes" id="UP001165190">
    <property type="component" value="Unassembled WGS sequence"/>
</dbReference>
<dbReference type="AlphaFoldDB" id="A0A9W7HRG8"/>
<evidence type="ECO:0000313" key="4">
    <source>
        <dbReference type="EMBL" id="GMI82815.1"/>
    </source>
</evidence>
<reference evidence="4" key="1">
    <citation type="submission" date="2023-05" db="EMBL/GenBank/DDBJ databases">
        <title>Genome and transcriptome analyses reveal genes involved in the formation of fine ridges on petal epidermal cells in Hibiscus trionum.</title>
        <authorList>
            <person name="Koshimizu S."/>
            <person name="Masuda S."/>
            <person name="Ishii T."/>
            <person name="Shirasu K."/>
            <person name="Hoshino A."/>
            <person name="Arita M."/>
        </authorList>
    </citation>
    <scope>NUCLEOTIDE SEQUENCE</scope>
    <source>
        <strain evidence="4">Hamamatsu line</strain>
    </source>
</reference>
<dbReference type="PANTHER" id="PTHR48025">
    <property type="entry name" value="OS02G0815200 PROTEIN"/>
    <property type="match status" value="1"/>
</dbReference>
<dbReference type="InterPro" id="IPR050502">
    <property type="entry name" value="Euk_RNA-bind_prot"/>
</dbReference>
<gene>
    <name evidence="4" type="ORF">HRI_001950800</name>
</gene>
<name>A0A9W7HRG8_HIBTR</name>
<evidence type="ECO:0000313" key="5">
    <source>
        <dbReference type="Proteomes" id="UP001165190"/>
    </source>
</evidence>
<dbReference type="Pfam" id="PF00076">
    <property type="entry name" value="RRM_1"/>
    <property type="match status" value="1"/>
</dbReference>
<protein>
    <recommendedName>
        <fullName evidence="3">RRM domain-containing protein</fullName>
    </recommendedName>
</protein>
<dbReference type="EMBL" id="BSYR01000019">
    <property type="protein sequence ID" value="GMI82815.1"/>
    <property type="molecule type" value="Genomic_DNA"/>
</dbReference>
<dbReference type="PANTHER" id="PTHR48025:SF17">
    <property type="entry name" value="28 KDA RIBONUCLEOPROTEIN, CHLOROPLASTIC"/>
    <property type="match status" value="1"/>
</dbReference>
<keyword evidence="5" id="KW-1185">Reference proteome</keyword>
<dbReference type="SUPFAM" id="SSF54928">
    <property type="entry name" value="RNA-binding domain, RBD"/>
    <property type="match status" value="1"/>
</dbReference>
<dbReference type="OrthoDB" id="1739953at2759"/>
<dbReference type="SMART" id="SM00360">
    <property type="entry name" value="RRM"/>
    <property type="match status" value="1"/>
</dbReference>